<evidence type="ECO:0000313" key="1">
    <source>
        <dbReference type="EMBL" id="KAK7681383.1"/>
    </source>
</evidence>
<dbReference type="AlphaFoldDB" id="A0AAW0FI62"/>
<keyword evidence="2" id="KW-1185">Reference proteome</keyword>
<sequence length="99" mass="11510">MLEKSHSLLSYPNHLIRLPSVSKLLVFSHVSPSLTVASYIEEIKVFYQKKLNGDLCVIIQAESVTRWRAMELIVPAWHTWTGGIYNWDLCQRNEQRVLL</sequence>
<name>A0AAW0FI62_9APHY</name>
<gene>
    <name evidence="1" type="ORF">QCA50_015475</name>
</gene>
<accession>A0AAW0FI62</accession>
<dbReference type="Proteomes" id="UP001385951">
    <property type="component" value="Unassembled WGS sequence"/>
</dbReference>
<reference evidence="1 2" key="1">
    <citation type="submission" date="2022-09" db="EMBL/GenBank/DDBJ databases">
        <authorList>
            <person name="Palmer J.M."/>
        </authorList>
    </citation>
    <scope>NUCLEOTIDE SEQUENCE [LARGE SCALE GENOMIC DNA]</scope>
    <source>
        <strain evidence="1 2">DSM 7382</strain>
    </source>
</reference>
<proteinExistence type="predicted"/>
<organism evidence="1 2">
    <name type="scientific">Cerrena zonata</name>
    <dbReference type="NCBI Taxonomy" id="2478898"/>
    <lineage>
        <taxon>Eukaryota</taxon>
        <taxon>Fungi</taxon>
        <taxon>Dikarya</taxon>
        <taxon>Basidiomycota</taxon>
        <taxon>Agaricomycotina</taxon>
        <taxon>Agaricomycetes</taxon>
        <taxon>Polyporales</taxon>
        <taxon>Cerrenaceae</taxon>
        <taxon>Cerrena</taxon>
    </lineage>
</organism>
<protein>
    <submittedName>
        <fullName evidence="1">Uncharacterized protein</fullName>
    </submittedName>
</protein>
<dbReference type="EMBL" id="JASBNA010000041">
    <property type="protein sequence ID" value="KAK7681383.1"/>
    <property type="molecule type" value="Genomic_DNA"/>
</dbReference>
<evidence type="ECO:0000313" key="2">
    <source>
        <dbReference type="Proteomes" id="UP001385951"/>
    </source>
</evidence>
<comment type="caution">
    <text evidence="1">The sequence shown here is derived from an EMBL/GenBank/DDBJ whole genome shotgun (WGS) entry which is preliminary data.</text>
</comment>